<comment type="caution">
    <text evidence="11">The sequence shown here is derived from an EMBL/GenBank/DDBJ whole genome shotgun (WGS) entry which is preliminary data.</text>
</comment>
<dbReference type="InterPro" id="IPR025800">
    <property type="entry name" value="CaM-Lys-N-MeTrfase"/>
</dbReference>
<reference evidence="11" key="1">
    <citation type="journal article" date="2020" name="J Insects Food Feed">
        <title>The yellow mealworm (Tenebrio molitor) genome: a resource for the emerging insects as food and feed industry.</title>
        <authorList>
            <person name="Eriksson T."/>
            <person name="Andere A."/>
            <person name="Kelstrup H."/>
            <person name="Emery V."/>
            <person name="Picard C."/>
        </authorList>
    </citation>
    <scope>NUCLEOTIDE SEQUENCE</scope>
    <source>
        <strain evidence="11">Stoneville</strain>
        <tissue evidence="11">Whole head</tissue>
    </source>
</reference>
<reference evidence="11" key="2">
    <citation type="submission" date="2021-08" db="EMBL/GenBank/DDBJ databases">
        <authorList>
            <person name="Eriksson T."/>
        </authorList>
    </citation>
    <scope>NUCLEOTIDE SEQUENCE</scope>
    <source>
        <strain evidence="11">Stoneville</strain>
        <tissue evidence="11">Whole head</tissue>
    </source>
</reference>
<name>A0A8J6HDC7_TENMO</name>
<dbReference type="CDD" id="cd00201">
    <property type="entry name" value="WW"/>
    <property type="match status" value="1"/>
</dbReference>
<evidence type="ECO:0000256" key="3">
    <source>
        <dbReference type="ARBA" id="ARBA00011914"/>
    </source>
</evidence>
<evidence type="ECO:0000256" key="2">
    <source>
        <dbReference type="ARBA" id="ARBA00004496"/>
    </source>
</evidence>
<evidence type="ECO:0000313" key="12">
    <source>
        <dbReference type="Proteomes" id="UP000719412"/>
    </source>
</evidence>
<dbReference type="PANTHER" id="PTHR13539:SF3">
    <property type="entry name" value="CALMODULIN-LYSINE N-METHYLTRANSFERASE"/>
    <property type="match status" value="1"/>
</dbReference>
<dbReference type="GO" id="GO:0018025">
    <property type="term" value="F:calmodulin-lysine N-methyltransferase activity"/>
    <property type="evidence" value="ECO:0007669"/>
    <property type="project" value="UniProtKB-EC"/>
</dbReference>
<dbReference type="PROSITE" id="PS50020">
    <property type="entry name" value="WW_DOMAIN_2"/>
    <property type="match status" value="1"/>
</dbReference>
<dbReference type="CDD" id="cd02440">
    <property type="entry name" value="AdoMet_MTases"/>
    <property type="match status" value="1"/>
</dbReference>
<dbReference type="Gene3D" id="2.20.70.10">
    <property type="match status" value="1"/>
</dbReference>
<evidence type="ECO:0000259" key="10">
    <source>
        <dbReference type="PROSITE" id="PS50020"/>
    </source>
</evidence>
<dbReference type="GO" id="GO:0005634">
    <property type="term" value="C:nucleus"/>
    <property type="evidence" value="ECO:0007669"/>
    <property type="project" value="UniProtKB-SubCell"/>
</dbReference>
<keyword evidence="8" id="KW-0539">Nucleus</keyword>
<dbReference type="InterPro" id="IPR036020">
    <property type="entry name" value="WW_dom_sf"/>
</dbReference>
<comment type="subcellular location">
    <subcellularLocation>
        <location evidence="2">Cytoplasm</location>
    </subcellularLocation>
    <subcellularLocation>
        <location evidence="1">Nucleus</location>
    </subcellularLocation>
</comment>
<evidence type="ECO:0000256" key="9">
    <source>
        <dbReference type="SAM" id="Coils"/>
    </source>
</evidence>
<dbReference type="Gene3D" id="3.40.50.150">
    <property type="entry name" value="Vaccinia Virus protein VP39"/>
    <property type="match status" value="1"/>
</dbReference>
<dbReference type="InterPro" id="IPR001202">
    <property type="entry name" value="WW_dom"/>
</dbReference>
<dbReference type="GO" id="GO:0005737">
    <property type="term" value="C:cytoplasm"/>
    <property type="evidence" value="ECO:0007669"/>
    <property type="project" value="UniProtKB-SubCell"/>
</dbReference>
<organism evidence="11 12">
    <name type="scientific">Tenebrio molitor</name>
    <name type="common">Yellow mealworm beetle</name>
    <dbReference type="NCBI Taxonomy" id="7067"/>
    <lineage>
        <taxon>Eukaryota</taxon>
        <taxon>Metazoa</taxon>
        <taxon>Ecdysozoa</taxon>
        <taxon>Arthropoda</taxon>
        <taxon>Hexapoda</taxon>
        <taxon>Insecta</taxon>
        <taxon>Pterygota</taxon>
        <taxon>Neoptera</taxon>
        <taxon>Endopterygota</taxon>
        <taxon>Coleoptera</taxon>
        <taxon>Polyphaga</taxon>
        <taxon>Cucujiformia</taxon>
        <taxon>Tenebrionidae</taxon>
        <taxon>Tenebrio</taxon>
    </lineage>
</organism>
<protein>
    <recommendedName>
        <fullName evidence="4">Calmodulin-lysine N-methyltransferase</fullName>
        <ecNumber evidence="3">2.1.1.60</ecNumber>
    </recommendedName>
</protein>
<sequence>MDQNKDSSESNRSIDINEVITVSKNEKKKVARRRWAILAKALKSPVGSEPSSPTDEFSVRRISSFMLLQTQQLPPVPIQSQDFHVSDQISKRTWYKYSIRIDNLDFHIKIGHRNRTFSAEDLMGFNNTGNICIWPSEETLSYYVCANLSLFTGKSVLELGGGMSCLAGLFAAKFAAPKTVTVTDGNKTSVENVRAALYCNEFDCPVSCEVLKWGPSRGQEYDVILCADCLFFDDARADLIECLWSCLRSDGIALVMAPRRGGTLDSFIAQSEARGFACKKIVNYDRIVWEKRLSLLDNCDYDDNIHYPVLIESVDFHEKGRRHQENVKKRLRSITKSSNQVQKDADKFDATLKQMEFAAMEAYRKDIETNGDLSSASIKQSLQGVPKKLWQEARTRAGKTYYHNIMTKETVSHPPPEGYMSLQEQREQAELETRKQLKEVEKYKRQEALLTMQERKQQEAEDQARQAREKLKERRVVDDLPAASCGPLLEPGKTDPYGKWHTVKEREFVDLQLPYQEQEYVEIPIEIEPEPVVKEFKEKVVESLGNGETSFKKRKIVGGAKRNTRQRLDDD</sequence>
<dbReference type="InterPro" id="IPR029063">
    <property type="entry name" value="SAM-dependent_MTases_sf"/>
</dbReference>
<keyword evidence="6" id="KW-0489">Methyltransferase</keyword>
<evidence type="ECO:0000256" key="1">
    <source>
        <dbReference type="ARBA" id="ARBA00004123"/>
    </source>
</evidence>
<evidence type="ECO:0000256" key="8">
    <source>
        <dbReference type="ARBA" id="ARBA00023242"/>
    </source>
</evidence>
<dbReference type="InterPro" id="IPR019410">
    <property type="entry name" value="Methyltransf_16"/>
</dbReference>
<keyword evidence="5" id="KW-0963">Cytoplasm</keyword>
<dbReference type="EMBL" id="JABDTM020026385">
    <property type="protein sequence ID" value="KAH0811997.1"/>
    <property type="molecule type" value="Genomic_DNA"/>
</dbReference>
<dbReference type="EC" id="2.1.1.60" evidence="3"/>
<feature type="domain" description="WW" evidence="10">
    <location>
        <begin position="390"/>
        <end position="417"/>
    </location>
</feature>
<evidence type="ECO:0000256" key="6">
    <source>
        <dbReference type="ARBA" id="ARBA00022603"/>
    </source>
</evidence>
<proteinExistence type="predicted"/>
<dbReference type="SUPFAM" id="SSF51045">
    <property type="entry name" value="WW domain"/>
    <property type="match status" value="1"/>
</dbReference>
<gene>
    <name evidence="11" type="ORF">GEV33_010795</name>
</gene>
<evidence type="ECO:0000256" key="4">
    <source>
        <dbReference type="ARBA" id="ARBA00020594"/>
    </source>
</evidence>
<dbReference type="Pfam" id="PF10294">
    <property type="entry name" value="Methyltransf_16"/>
    <property type="match status" value="1"/>
</dbReference>
<feature type="coiled-coil region" evidence="9">
    <location>
        <begin position="419"/>
        <end position="477"/>
    </location>
</feature>
<accession>A0A8J6HDC7</accession>
<dbReference type="PANTHER" id="PTHR13539">
    <property type="entry name" value="CALMODULIN-LYSINE N-METHYLTRANSFERASE"/>
    <property type="match status" value="1"/>
</dbReference>
<evidence type="ECO:0000313" key="11">
    <source>
        <dbReference type="EMBL" id="KAH0811997.1"/>
    </source>
</evidence>
<dbReference type="AlphaFoldDB" id="A0A8J6HDC7"/>
<dbReference type="GO" id="GO:0032259">
    <property type="term" value="P:methylation"/>
    <property type="evidence" value="ECO:0007669"/>
    <property type="project" value="UniProtKB-KW"/>
</dbReference>
<evidence type="ECO:0000256" key="7">
    <source>
        <dbReference type="ARBA" id="ARBA00022679"/>
    </source>
</evidence>
<dbReference type="Proteomes" id="UP000719412">
    <property type="component" value="Unassembled WGS sequence"/>
</dbReference>
<evidence type="ECO:0000256" key="5">
    <source>
        <dbReference type="ARBA" id="ARBA00022490"/>
    </source>
</evidence>
<keyword evidence="12" id="KW-1185">Reference proteome</keyword>
<dbReference type="SUPFAM" id="SSF53335">
    <property type="entry name" value="S-adenosyl-L-methionine-dependent methyltransferases"/>
    <property type="match status" value="1"/>
</dbReference>
<keyword evidence="9" id="KW-0175">Coiled coil</keyword>
<keyword evidence="7" id="KW-0808">Transferase</keyword>